<dbReference type="AlphaFoldDB" id="A0A4P9XIS3"/>
<dbReference type="STRING" id="78915.A0A4P9XIS3"/>
<dbReference type="PROSITE" id="PS50003">
    <property type="entry name" value="PH_DOMAIN"/>
    <property type="match status" value="1"/>
</dbReference>
<dbReference type="InterPro" id="IPR011993">
    <property type="entry name" value="PH-like_dom_sf"/>
</dbReference>
<proteinExistence type="predicted"/>
<dbReference type="InterPro" id="IPR001849">
    <property type="entry name" value="PH_domain"/>
</dbReference>
<dbReference type="Pfam" id="PF15410">
    <property type="entry name" value="PH_9"/>
    <property type="match status" value="1"/>
</dbReference>
<dbReference type="Proteomes" id="UP000271241">
    <property type="component" value="Unassembled WGS sequence"/>
</dbReference>
<evidence type="ECO:0000313" key="2">
    <source>
        <dbReference type="EMBL" id="RKP05623.1"/>
    </source>
</evidence>
<reference evidence="3" key="1">
    <citation type="journal article" date="2018" name="Nat. Microbiol.">
        <title>Leveraging single-cell genomics to expand the fungal tree of life.</title>
        <authorList>
            <person name="Ahrendt S.R."/>
            <person name="Quandt C.A."/>
            <person name="Ciobanu D."/>
            <person name="Clum A."/>
            <person name="Salamov A."/>
            <person name="Andreopoulos B."/>
            <person name="Cheng J.F."/>
            <person name="Woyke T."/>
            <person name="Pelin A."/>
            <person name="Henrissat B."/>
            <person name="Reynolds N.K."/>
            <person name="Benny G.L."/>
            <person name="Smith M.E."/>
            <person name="James T.Y."/>
            <person name="Grigoriev I.V."/>
        </authorList>
    </citation>
    <scope>NUCLEOTIDE SEQUENCE [LARGE SCALE GENOMIC DNA]</scope>
    <source>
        <strain evidence="3">RSA 1356</strain>
    </source>
</reference>
<accession>A0A4P9XIS3</accession>
<keyword evidence="3" id="KW-1185">Reference proteome</keyword>
<dbReference type="SUPFAM" id="SSF50729">
    <property type="entry name" value="PH domain-like"/>
    <property type="match status" value="1"/>
</dbReference>
<organism evidence="2 3">
    <name type="scientific">Thamnocephalis sphaerospora</name>
    <dbReference type="NCBI Taxonomy" id="78915"/>
    <lineage>
        <taxon>Eukaryota</taxon>
        <taxon>Fungi</taxon>
        <taxon>Fungi incertae sedis</taxon>
        <taxon>Zoopagomycota</taxon>
        <taxon>Zoopagomycotina</taxon>
        <taxon>Zoopagomycetes</taxon>
        <taxon>Zoopagales</taxon>
        <taxon>Sigmoideomycetaceae</taxon>
        <taxon>Thamnocephalis</taxon>
    </lineage>
</organism>
<dbReference type="SMART" id="SM00233">
    <property type="entry name" value="PH"/>
    <property type="match status" value="1"/>
</dbReference>
<dbReference type="PRINTS" id="PR00683">
    <property type="entry name" value="SPECTRINPH"/>
</dbReference>
<sequence>MAAYSAQVNLDDPSTTQVKSGVLARKHLYERTDKKAANRSWRECLIVVERGDMKMYKKEKDSLGGDGSELTDIQQQLGQLTLRHSLTVQLPPPGYSKHRPHAFAVQLPNGGVYLFQAASADLVREWVSVCNYWAARESKEPLGGGVGNVDYGW</sequence>
<dbReference type="GO" id="GO:0005543">
    <property type="term" value="F:phospholipid binding"/>
    <property type="evidence" value="ECO:0007669"/>
    <property type="project" value="InterPro"/>
</dbReference>
<name>A0A4P9XIS3_9FUNG</name>
<dbReference type="Gene3D" id="2.30.29.30">
    <property type="entry name" value="Pleckstrin-homology domain (PH domain)/Phosphotyrosine-binding domain (PTB)"/>
    <property type="match status" value="1"/>
</dbReference>
<feature type="non-terminal residue" evidence="2">
    <location>
        <position position="153"/>
    </location>
</feature>
<evidence type="ECO:0000259" key="1">
    <source>
        <dbReference type="PROSITE" id="PS50003"/>
    </source>
</evidence>
<protein>
    <submittedName>
        <fullName evidence="2">Pleckstrin homology domain-containing protein</fullName>
    </submittedName>
</protein>
<gene>
    <name evidence="2" type="ORF">THASP1DRAFT_19581</name>
</gene>
<evidence type="ECO:0000313" key="3">
    <source>
        <dbReference type="Proteomes" id="UP000271241"/>
    </source>
</evidence>
<feature type="domain" description="PH" evidence="1">
    <location>
        <begin position="16"/>
        <end position="135"/>
    </location>
</feature>
<dbReference type="InterPro" id="IPR041681">
    <property type="entry name" value="PH_9"/>
</dbReference>
<dbReference type="OrthoDB" id="2157641at2759"/>
<dbReference type="EMBL" id="KZ993076">
    <property type="protein sequence ID" value="RKP05623.1"/>
    <property type="molecule type" value="Genomic_DNA"/>
</dbReference>
<dbReference type="InterPro" id="IPR001605">
    <property type="entry name" value="PH_dom-spectrin-type"/>
</dbReference>